<evidence type="ECO:0000256" key="7">
    <source>
        <dbReference type="RuleBase" id="RU000416"/>
    </source>
</evidence>
<reference evidence="11" key="1">
    <citation type="journal article" date="2019" name="Int. J. Syst. Evol. Microbiol.">
        <title>The Global Catalogue of Microorganisms (GCM) 10K type strain sequencing project: providing services to taxonomists for standard genome sequencing and annotation.</title>
        <authorList>
            <consortium name="The Broad Institute Genomics Platform"/>
            <consortium name="The Broad Institute Genome Sequencing Center for Infectious Disease"/>
            <person name="Wu L."/>
            <person name="Ma J."/>
        </authorList>
    </citation>
    <scope>NUCLEOTIDE SEQUENCE [LARGE SCALE GENOMIC DNA]</scope>
    <source>
        <strain evidence="11">CGMCC 1.6774</strain>
    </source>
</reference>
<dbReference type="PROSITE" id="PS00094">
    <property type="entry name" value="C5_MTASE_1"/>
    <property type="match status" value="1"/>
</dbReference>
<keyword evidence="11" id="KW-1185">Reference proteome</keyword>
<evidence type="ECO:0000313" key="11">
    <source>
        <dbReference type="Proteomes" id="UP001597314"/>
    </source>
</evidence>
<dbReference type="EMBL" id="JBHUIW010000001">
    <property type="protein sequence ID" value="MFD2180697.1"/>
    <property type="molecule type" value="Genomic_DNA"/>
</dbReference>
<dbReference type="NCBIfam" id="TIGR00675">
    <property type="entry name" value="dcm"/>
    <property type="match status" value="1"/>
</dbReference>
<gene>
    <name evidence="10" type="ORF">ACFSOX_00890</name>
</gene>
<evidence type="ECO:0000256" key="6">
    <source>
        <dbReference type="PROSITE-ProRule" id="PRU01016"/>
    </source>
</evidence>
<dbReference type="PANTHER" id="PTHR10629:SF50">
    <property type="entry name" value="DNA (CYTOSINE-5)-METHYLTRANSFERASE CMT3"/>
    <property type="match status" value="1"/>
</dbReference>
<dbReference type="PANTHER" id="PTHR10629">
    <property type="entry name" value="CYTOSINE-SPECIFIC METHYLTRANSFERASE"/>
    <property type="match status" value="1"/>
</dbReference>
<comment type="catalytic activity">
    <reaction evidence="5 8">
        <text>a 2'-deoxycytidine in DNA + S-adenosyl-L-methionine = a 5-methyl-2'-deoxycytidine in DNA + S-adenosyl-L-homocysteine + H(+)</text>
        <dbReference type="Rhea" id="RHEA:13681"/>
        <dbReference type="Rhea" id="RHEA-COMP:11369"/>
        <dbReference type="Rhea" id="RHEA-COMP:11370"/>
        <dbReference type="ChEBI" id="CHEBI:15378"/>
        <dbReference type="ChEBI" id="CHEBI:57856"/>
        <dbReference type="ChEBI" id="CHEBI:59789"/>
        <dbReference type="ChEBI" id="CHEBI:85452"/>
        <dbReference type="ChEBI" id="CHEBI:85454"/>
        <dbReference type="EC" id="2.1.1.37"/>
    </reaction>
</comment>
<dbReference type="Pfam" id="PF00145">
    <property type="entry name" value="DNA_methylase"/>
    <property type="match status" value="1"/>
</dbReference>
<proteinExistence type="inferred from homology"/>
<protein>
    <recommendedName>
        <fullName evidence="8">Cytosine-specific methyltransferase</fullName>
        <ecNumber evidence="8">2.1.1.37</ecNumber>
    </recommendedName>
</protein>
<comment type="caution">
    <text evidence="10">The sequence shown here is derived from an EMBL/GenBank/DDBJ whole genome shotgun (WGS) entry which is preliminary data.</text>
</comment>
<keyword evidence="3 6" id="KW-0949">S-adenosyl-L-methionine</keyword>
<dbReference type="InterPro" id="IPR050390">
    <property type="entry name" value="C5-Methyltransferase"/>
</dbReference>
<dbReference type="InterPro" id="IPR029063">
    <property type="entry name" value="SAM-dependent_MTases_sf"/>
</dbReference>
<evidence type="ECO:0000256" key="4">
    <source>
        <dbReference type="ARBA" id="ARBA00022747"/>
    </source>
</evidence>
<keyword evidence="1 6" id="KW-0489">Methyltransferase</keyword>
<evidence type="ECO:0000256" key="8">
    <source>
        <dbReference type="RuleBase" id="RU000417"/>
    </source>
</evidence>
<dbReference type="EC" id="2.1.1.37" evidence="8"/>
<dbReference type="RefSeq" id="WP_378475910.1">
    <property type="nucleotide sequence ID" value="NZ_JBHUIW010000001.1"/>
</dbReference>
<dbReference type="GO" id="GO:0003886">
    <property type="term" value="F:DNA (cytosine-5-)-methyltransferase activity"/>
    <property type="evidence" value="ECO:0007669"/>
    <property type="project" value="UniProtKB-EC"/>
</dbReference>
<dbReference type="SUPFAM" id="SSF53335">
    <property type="entry name" value="S-adenosyl-L-methionine-dependent methyltransferases"/>
    <property type="match status" value="1"/>
</dbReference>
<feature type="active site" evidence="6">
    <location>
        <position position="70"/>
    </location>
</feature>
<sequence length="397" mass="43266">MKVAGLFAGIGGLERGLSAAGHESLMLCEVWEPARTVLAARFPDVPLAPDVTALRALPGGTDVVVAGFPCQDLSQAGMTAGIAGKRSGLVGHVFRLLDRRPAPWVVLENVSFMLHLDQGKALRLLVEAFEERGYRWAYRVVNSLAFLPQRRERVLFVATRTDCDPADVLLADDRSPPERPTALDTHAHGFYWTEGIRGLGWAPDAVPTLKNGSTVGIASPPAILLPTGQVITPDIRDAERLQGFPTDWTAPAAMVGRASLRWSLVGNAVTVPVAEWLGRRLAMPGRYDISRDAPLGTDGRWPKAARFDGVTRRRVEIGAFPVRRARPPLADFLRHHGKPLSVRATRGFLERTGRSRLRFPPGFLERVRLHLERMEGGAGPDRAAPGRGERVPALAAE</sequence>
<dbReference type="Gene3D" id="3.90.120.10">
    <property type="entry name" value="DNA Methylase, subunit A, domain 2"/>
    <property type="match status" value="1"/>
</dbReference>
<keyword evidence="4" id="KW-0680">Restriction system</keyword>
<keyword evidence="2 6" id="KW-0808">Transferase</keyword>
<evidence type="ECO:0000256" key="3">
    <source>
        <dbReference type="ARBA" id="ARBA00022691"/>
    </source>
</evidence>
<evidence type="ECO:0000256" key="9">
    <source>
        <dbReference type="SAM" id="MobiDB-lite"/>
    </source>
</evidence>
<feature type="region of interest" description="Disordered" evidence="9">
    <location>
        <begin position="375"/>
        <end position="397"/>
    </location>
</feature>
<name>A0ABW5AF07_9BRAD</name>
<organism evidence="10 11">
    <name type="scientific">Rhodoplanes azumiensis</name>
    <dbReference type="NCBI Taxonomy" id="1897628"/>
    <lineage>
        <taxon>Bacteria</taxon>
        <taxon>Pseudomonadati</taxon>
        <taxon>Pseudomonadota</taxon>
        <taxon>Alphaproteobacteria</taxon>
        <taxon>Hyphomicrobiales</taxon>
        <taxon>Nitrobacteraceae</taxon>
        <taxon>Rhodoplanes</taxon>
    </lineage>
</organism>
<comment type="similarity">
    <text evidence="6 7">Belongs to the class I-like SAM-binding methyltransferase superfamily. C5-methyltransferase family.</text>
</comment>
<evidence type="ECO:0000256" key="5">
    <source>
        <dbReference type="ARBA" id="ARBA00047422"/>
    </source>
</evidence>
<dbReference type="PRINTS" id="PR00105">
    <property type="entry name" value="C5METTRFRASE"/>
</dbReference>
<dbReference type="Proteomes" id="UP001597314">
    <property type="component" value="Unassembled WGS sequence"/>
</dbReference>
<dbReference type="InterPro" id="IPR018117">
    <property type="entry name" value="C5_DNA_meth_AS"/>
</dbReference>
<dbReference type="Gene3D" id="3.40.50.150">
    <property type="entry name" value="Vaccinia Virus protein VP39"/>
    <property type="match status" value="2"/>
</dbReference>
<evidence type="ECO:0000256" key="1">
    <source>
        <dbReference type="ARBA" id="ARBA00022603"/>
    </source>
</evidence>
<dbReference type="PROSITE" id="PS51679">
    <property type="entry name" value="SAM_MT_C5"/>
    <property type="match status" value="1"/>
</dbReference>
<evidence type="ECO:0000256" key="2">
    <source>
        <dbReference type="ARBA" id="ARBA00022679"/>
    </source>
</evidence>
<dbReference type="InterPro" id="IPR001525">
    <property type="entry name" value="C5_MeTfrase"/>
</dbReference>
<accession>A0ABW5AF07</accession>
<evidence type="ECO:0000313" key="10">
    <source>
        <dbReference type="EMBL" id="MFD2180697.1"/>
    </source>
</evidence>
<dbReference type="GO" id="GO:0032259">
    <property type="term" value="P:methylation"/>
    <property type="evidence" value="ECO:0007669"/>
    <property type="project" value="UniProtKB-KW"/>
</dbReference>